<organism evidence="1 2">
    <name type="scientific">Paraburkholderia humisilvae</name>
    <dbReference type="NCBI Taxonomy" id="627669"/>
    <lineage>
        <taxon>Bacteria</taxon>
        <taxon>Pseudomonadati</taxon>
        <taxon>Pseudomonadota</taxon>
        <taxon>Betaproteobacteria</taxon>
        <taxon>Burkholderiales</taxon>
        <taxon>Burkholderiaceae</taxon>
        <taxon>Paraburkholderia</taxon>
    </lineage>
</organism>
<dbReference type="Proteomes" id="UP000494363">
    <property type="component" value="Unassembled WGS sequence"/>
</dbReference>
<name>A0A6J5DE35_9BURK</name>
<proteinExistence type="predicted"/>
<evidence type="ECO:0000313" key="1">
    <source>
        <dbReference type="EMBL" id="CAB3752570.1"/>
    </source>
</evidence>
<dbReference type="EMBL" id="CADIKH010000007">
    <property type="protein sequence ID" value="CAB3752570.1"/>
    <property type="molecule type" value="Genomic_DNA"/>
</dbReference>
<sequence>MTNRIEMRTPRLWHALHEFAGGLIEEARVVGNLDCNRVGRVPGLSSTTAYRYTLSSWEEKARAPLAASVQSIENRVANFLGRRAHTVIVKDKVTGEIVGTPTNNKLPRKFDGSRLMLVYADGWPTFRELTDEDRSRDATHYLYWWQWGILWDKGFPALSRTAYGLGAADPIGDTVDWIIEAARRDPQSLYALVGQEYHWTRSEIFGSNLAGPSPLGLEVLPLHKWARTLRFRLNG</sequence>
<keyword evidence="2" id="KW-1185">Reference proteome</keyword>
<dbReference type="AlphaFoldDB" id="A0A6J5DE35"/>
<reference evidence="1 2" key="1">
    <citation type="submission" date="2020-04" db="EMBL/GenBank/DDBJ databases">
        <authorList>
            <person name="De Canck E."/>
        </authorList>
    </citation>
    <scope>NUCLEOTIDE SEQUENCE [LARGE SCALE GENOMIC DNA]</scope>
    <source>
        <strain evidence="1 2">LMG 29542</strain>
    </source>
</reference>
<gene>
    <name evidence="1" type="ORF">LMG29542_01815</name>
</gene>
<accession>A0A6J5DE35</accession>
<protein>
    <submittedName>
        <fullName evidence="1">Uncharacterized protein</fullName>
    </submittedName>
</protein>
<evidence type="ECO:0000313" key="2">
    <source>
        <dbReference type="Proteomes" id="UP000494363"/>
    </source>
</evidence>